<dbReference type="NCBIfam" id="TIGR00055">
    <property type="entry name" value="uppS"/>
    <property type="match status" value="1"/>
</dbReference>
<dbReference type="InterPro" id="IPR001441">
    <property type="entry name" value="UPP_synth-like"/>
</dbReference>
<dbReference type="GO" id="GO:0016094">
    <property type="term" value="P:polyprenol biosynthetic process"/>
    <property type="evidence" value="ECO:0007669"/>
    <property type="project" value="TreeGrafter"/>
</dbReference>
<keyword evidence="2 3" id="KW-0808">Transferase</keyword>
<evidence type="ECO:0000256" key="3">
    <source>
        <dbReference type="RuleBase" id="RU363018"/>
    </source>
</evidence>
<evidence type="ECO:0000313" key="5">
    <source>
        <dbReference type="Proteomes" id="UP001293593"/>
    </source>
</evidence>
<dbReference type="InterPro" id="IPR036424">
    <property type="entry name" value="UPP_synth-like_sf"/>
</dbReference>
<dbReference type="Gene3D" id="3.40.1180.10">
    <property type="entry name" value="Decaprenyl diphosphate synthase-like"/>
    <property type="match status" value="1"/>
</dbReference>
<dbReference type="GO" id="GO:0045547">
    <property type="term" value="F:ditrans,polycis-polyprenyl diphosphate synthase [(2E,6E)-farnesyl diphosphate specific] activity"/>
    <property type="evidence" value="ECO:0007669"/>
    <property type="project" value="TreeGrafter"/>
</dbReference>
<dbReference type="PANTHER" id="PTHR10291">
    <property type="entry name" value="DEHYDRODOLICHYL DIPHOSPHATE SYNTHASE FAMILY MEMBER"/>
    <property type="match status" value="1"/>
</dbReference>
<dbReference type="CDD" id="cd00475">
    <property type="entry name" value="Cis_IPPS"/>
    <property type="match status" value="1"/>
</dbReference>
<protein>
    <recommendedName>
        <fullName evidence="3">Alkyl transferase</fullName>
        <ecNumber evidence="3">2.5.1.-</ecNumber>
    </recommendedName>
</protein>
<proteinExistence type="inferred from homology"/>
<dbReference type="HAMAP" id="MF_01139">
    <property type="entry name" value="ISPT"/>
    <property type="match status" value="1"/>
</dbReference>
<dbReference type="EMBL" id="JAWXYG010000005">
    <property type="protein sequence ID" value="KAK4270943.1"/>
    <property type="molecule type" value="Genomic_DNA"/>
</dbReference>
<dbReference type="Proteomes" id="UP001293593">
    <property type="component" value="Unassembled WGS sequence"/>
</dbReference>
<name>A0AAE1JMF1_9FABA</name>
<dbReference type="EC" id="2.5.1.-" evidence="3"/>
<dbReference type="Pfam" id="PF01255">
    <property type="entry name" value="Prenyltransf"/>
    <property type="match status" value="2"/>
</dbReference>
<comment type="similarity">
    <text evidence="1 3">Belongs to the UPP synthase family.</text>
</comment>
<accession>A0AAE1JMF1</accession>
<comment type="caution">
    <text evidence="4">The sequence shown here is derived from an EMBL/GenBank/DDBJ whole genome shotgun (WGS) entry which is preliminary data.</text>
</comment>
<dbReference type="InterPro" id="IPR018520">
    <property type="entry name" value="UPP_synth-like_CS"/>
</dbReference>
<dbReference type="PANTHER" id="PTHR10291:SF43">
    <property type="entry name" value="DEHYDRODOLICHYL DIPHOSPHATE SYNTHASE COMPLEX SUBUNIT DHDDS"/>
    <property type="match status" value="1"/>
</dbReference>
<dbReference type="GO" id="GO:0005783">
    <property type="term" value="C:endoplasmic reticulum"/>
    <property type="evidence" value="ECO:0007669"/>
    <property type="project" value="TreeGrafter"/>
</dbReference>
<dbReference type="PROSITE" id="PS01066">
    <property type="entry name" value="UPP_SYNTHASE"/>
    <property type="match status" value="1"/>
</dbReference>
<keyword evidence="5" id="KW-1185">Reference proteome</keyword>
<dbReference type="AlphaFoldDB" id="A0AAE1JMF1"/>
<evidence type="ECO:0000313" key="4">
    <source>
        <dbReference type="EMBL" id="KAK4270943.1"/>
    </source>
</evidence>
<reference evidence="4" key="1">
    <citation type="submission" date="2023-10" db="EMBL/GenBank/DDBJ databases">
        <title>Chromosome-level genome of the transformable northern wattle, Acacia crassicarpa.</title>
        <authorList>
            <person name="Massaro I."/>
            <person name="Sinha N.R."/>
            <person name="Poethig S."/>
            <person name="Leichty A.R."/>
        </authorList>
    </citation>
    <scope>NUCLEOTIDE SEQUENCE</scope>
    <source>
        <strain evidence="4">Acra3RX</strain>
        <tissue evidence="4">Leaf</tissue>
    </source>
</reference>
<evidence type="ECO:0000256" key="1">
    <source>
        <dbReference type="ARBA" id="ARBA00005432"/>
    </source>
</evidence>
<gene>
    <name evidence="4" type="ORF">QN277_019707</name>
</gene>
<dbReference type="SUPFAM" id="SSF64005">
    <property type="entry name" value="Undecaprenyl diphosphate synthase"/>
    <property type="match status" value="2"/>
</dbReference>
<sequence>MERKTGSFASQLFGNLCILWRRCVFAVLSAGPVPNHIAFIMDGNRRYAKKRNMAEGDGHKAGFSALMSMLRYCYELGVKYVTVYAFSIDNFKRQPKEVQFLMDLMQEKIEELLREESIINEYGIRLHFIGNLQLLTGPVRAAMEKAMRVTAHNIQRVLLLCVAYTSRDEIAHAVQGSCKDKLNEVQALKEGKISNGMISIIDEDPNRNGIYMLNQHSCKDNLSASNVFSSNSVLKGAKDGKERDSFFVHTDQEHRSNCQETEIISCNGVIASSEEKRYKQGELSSNLINIEKNMYMAVAPDPDILIRTSGEMRLSNFLLWQTSTCPLYAPAALWPEIGLWNLVWAVLSFQRHHSYLEKKKKQS</sequence>
<evidence type="ECO:0000256" key="2">
    <source>
        <dbReference type="ARBA" id="ARBA00022679"/>
    </source>
</evidence>
<organism evidence="4 5">
    <name type="scientific">Acacia crassicarpa</name>
    <name type="common">northern wattle</name>
    <dbReference type="NCBI Taxonomy" id="499986"/>
    <lineage>
        <taxon>Eukaryota</taxon>
        <taxon>Viridiplantae</taxon>
        <taxon>Streptophyta</taxon>
        <taxon>Embryophyta</taxon>
        <taxon>Tracheophyta</taxon>
        <taxon>Spermatophyta</taxon>
        <taxon>Magnoliopsida</taxon>
        <taxon>eudicotyledons</taxon>
        <taxon>Gunneridae</taxon>
        <taxon>Pentapetalae</taxon>
        <taxon>rosids</taxon>
        <taxon>fabids</taxon>
        <taxon>Fabales</taxon>
        <taxon>Fabaceae</taxon>
        <taxon>Caesalpinioideae</taxon>
        <taxon>mimosoid clade</taxon>
        <taxon>Acacieae</taxon>
        <taxon>Acacia</taxon>
    </lineage>
</organism>